<dbReference type="EMBL" id="CP036316">
    <property type="protein sequence ID" value="QDT63136.1"/>
    <property type="molecule type" value="Genomic_DNA"/>
</dbReference>
<dbReference type="PANTHER" id="PTHR43737">
    <property type="entry name" value="BLL7424 PROTEIN"/>
    <property type="match status" value="1"/>
</dbReference>
<dbReference type="PROSITE" id="PS51318">
    <property type="entry name" value="TAT"/>
    <property type="match status" value="1"/>
</dbReference>
<dbReference type="SUPFAM" id="SSF53649">
    <property type="entry name" value="Alkaline phosphatase-like"/>
    <property type="match status" value="1"/>
</dbReference>
<name>A0A517T428_9PLAN</name>
<evidence type="ECO:0008006" key="3">
    <source>
        <dbReference type="Google" id="ProtNLM"/>
    </source>
</evidence>
<keyword evidence="2" id="KW-1185">Reference proteome</keyword>
<dbReference type="KEGG" id="chya:V22_03540"/>
<gene>
    <name evidence="1" type="ORF">V22_03540</name>
</gene>
<dbReference type="AlphaFoldDB" id="A0A517T428"/>
<protein>
    <recommendedName>
        <fullName evidence="3">Sulfatase</fullName>
    </recommendedName>
</protein>
<dbReference type="Proteomes" id="UP000319976">
    <property type="component" value="Chromosome"/>
</dbReference>
<dbReference type="InterPro" id="IPR017850">
    <property type="entry name" value="Alkaline_phosphatase_core_sf"/>
</dbReference>
<proteinExistence type="predicted"/>
<accession>A0A517T428</accession>
<organism evidence="1 2">
    <name type="scientific">Calycomorphotria hydatis</name>
    <dbReference type="NCBI Taxonomy" id="2528027"/>
    <lineage>
        <taxon>Bacteria</taxon>
        <taxon>Pseudomonadati</taxon>
        <taxon>Planctomycetota</taxon>
        <taxon>Planctomycetia</taxon>
        <taxon>Planctomycetales</taxon>
        <taxon>Planctomycetaceae</taxon>
        <taxon>Calycomorphotria</taxon>
    </lineage>
</organism>
<evidence type="ECO:0000313" key="1">
    <source>
        <dbReference type="EMBL" id="QDT63136.1"/>
    </source>
</evidence>
<reference evidence="1 2" key="1">
    <citation type="submission" date="2019-02" db="EMBL/GenBank/DDBJ databases">
        <title>Deep-cultivation of Planctomycetes and their phenomic and genomic characterization uncovers novel biology.</title>
        <authorList>
            <person name="Wiegand S."/>
            <person name="Jogler M."/>
            <person name="Boedeker C."/>
            <person name="Pinto D."/>
            <person name="Vollmers J."/>
            <person name="Rivas-Marin E."/>
            <person name="Kohn T."/>
            <person name="Peeters S.H."/>
            <person name="Heuer A."/>
            <person name="Rast P."/>
            <person name="Oberbeckmann S."/>
            <person name="Bunk B."/>
            <person name="Jeske O."/>
            <person name="Meyerdierks A."/>
            <person name="Storesund J.E."/>
            <person name="Kallscheuer N."/>
            <person name="Luecker S."/>
            <person name="Lage O.M."/>
            <person name="Pohl T."/>
            <person name="Merkel B.J."/>
            <person name="Hornburger P."/>
            <person name="Mueller R.-W."/>
            <person name="Bruemmer F."/>
            <person name="Labrenz M."/>
            <person name="Spormann A.M."/>
            <person name="Op den Camp H."/>
            <person name="Overmann J."/>
            <person name="Amann R."/>
            <person name="Jetten M.S.M."/>
            <person name="Mascher T."/>
            <person name="Medema M.H."/>
            <person name="Devos D.P."/>
            <person name="Kaster A.-K."/>
            <person name="Ovreas L."/>
            <person name="Rohde M."/>
            <person name="Galperin M.Y."/>
            <person name="Jogler C."/>
        </authorList>
    </citation>
    <scope>NUCLEOTIDE SEQUENCE [LARGE SCALE GENOMIC DNA]</scope>
    <source>
        <strain evidence="1 2">V22</strain>
    </source>
</reference>
<dbReference type="InterPro" id="IPR010869">
    <property type="entry name" value="DUF1501"/>
</dbReference>
<evidence type="ECO:0000313" key="2">
    <source>
        <dbReference type="Proteomes" id="UP000319976"/>
    </source>
</evidence>
<dbReference type="PANTHER" id="PTHR43737:SF1">
    <property type="entry name" value="DUF1501 DOMAIN-CONTAINING PROTEIN"/>
    <property type="match status" value="1"/>
</dbReference>
<dbReference type="InterPro" id="IPR006311">
    <property type="entry name" value="TAT_signal"/>
</dbReference>
<sequence>MNGFPNHNFSTGDLERLQTMHSRRSFLGQAGLGFGSLALANVLAKDASAASSQGVMDGFHHAPKAKRVIFLFQAGAPSQLDLFDYKPLLNERHGEELPKEVRGEQRLTGMSGNQASLPLVGSPYKFAQHGESGAWISDLMPHTAKVADDLCFVKSMWTEAINHGPGVTYVQTGSQFAGRPSMGAWLSYGLGTANEDLPSFVVMVTKNKKGQPLVSRLWGSGFLPTTHQGVQFRAGKDPILYLQNPEGISRESRQSVIESLTELHKAQFHEQPDPTLEARISQYELAFRMQSSIPDAVNLAEESDDLLDSYGPDARNPGTFAANCILARRLAERGVRFIQLYHQGWDHHGGLRKQIGQQCQETDQPSAALIQDLKKRGMLDDTLVVWGGEFGRTNYCQGKLGVNDFGRDHHPRCFTMWMAGGGIKPGTTYGKTDEFGYNVTENGVHIHDLQATILHLLGIDHERLTFPYQGRRFRLTDVHGHILNDILA</sequence>
<dbReference type="Pfam" id="PF07394">
    <property type="entry name" value="DUF1501"/>
    <property type="match status" value="1"/>
</dbReference>
<dbReference type="Gene3D" id="3.40.720.10">
    <property type="entry name" value="Alkaline Phosphatase, subunit A"/>
    <property type="match status" value="1"/>
</dbReference>